<dbReference type="EMBL" id="CP022187">
    <property type="protein sequence ID" value="AWI74326.1"/>
    <property type="molecule type" value="Genomic_DNA"/>
</dbReference>
<proteinExistence type="predicted"/>
<evidence type="ECO:0008006" key="3">
    <source>
        <dbReference type="Google" id="ProtNLM"/>
    </source>
</evidence>
<gene>
    <name evidence="1" type="ORF">CEW83_03075</name>
</gene>
<organism evidence="1 2">
    <name type="scientific">Parazoarcus communis</name>
    <dbReference type="NCBI Taxonomy" id="41977"/>
    <lineage>
        <taxon>Bacteria</taxon>
        <taxon>Pseudomonadati</taxon>
        <taxon>Pseudomonadota</taxon>
        <taxon>Betaproteobacteria</taxon>
        <taxon>Rhodocyclales</taxon>
        <taxon>Zoogloeaceae</taxon>
        <taxon>Parazoarcus</taxon>
    </lineage>
</organism>
<name>A0A2U8GMX4_9RHOO</name>
<evidence type="ECO:0000313" key="1">
    <source>
        <dbReference type="EMBL" id="AWI74326.1"/>
    </source>
</evidence>
<keyword evidence="2" id="KW-1185">Reference proteome</keyword>
<reference evidence="1 2" key="1">
    <citation type="submission" date="2017-06" db="EMBL/GenBank/DDBJ databases">
        <title>Azoarcus.</title>
        <authorList>
            <person name="Woo J.-H."/>
            <person name="Kim H.-S."/>
        </authorList>
    </citation>
    <scope>NUCLEOTIDE SEQUENCE [LARGE SCALE GENOMIC DNA]</scope>
    <source>
        <strain evidence="1 2">TSPY31</strain>
    </source>
</reference>
<evidence type="ECO:0000313" key="2">
    <source>
        <dbReference type="Proteomes" id="UP000244930"/>
    </source>
</evidence>
<sequence>MSIERFPPNSRYAGVATGELTTADGEKRVFLRRRFIPDPASLVSMGEVRVEAGERLDRIAAANLGDPVQFWRIADGNDAQIPDELETPGRVLRLTLPAGLSGGGNFGNGGGGA</sequence>
<dbReference type="Proteomes" id="UP000244930">
    <property type="component" value="Chromosome"/>
</dbReference>
<protein>
    <recommendedName>
        <fullName evidence="3">LysM domain-containing protein</fullName>
    </recommendedName>
</protein>
<dbReference type="KEGG" id="acom:CEW83_03075"/>
<dbReference type="AlphaFoldDB" id="A0A2U8GMX4"/>
<accession>A0A2U8GMX4</accession>
<dbReference type="RefSeq" id="WP_108948034.1">
    <property type="nucleotide sequence ID" value="NZ_CP022187.1"/>
</dbReference>